<accession>A0ABX0JDN3</accession>
<dbReference type="Pfam" id="PF05163">
    <property type="entry name" value="DinB"/>
    <property type="match status" value="1"/>
</dbReference>
<dbReference type="Gene3D" id="1.20.120.450">
    <property type="entry name" value="dinb family like domain"/>
    <property type="match status" value="1"/>
</dbReference>
<evidence type="ECO:0000313" key="4">
    <source>
        <dbReference type="Proteomes" id="UP001165962"/>
    </source>
</evidence>
<comment type="caution">
    <text evidence="3">The sequence shown here is derived from an EMBL/GenBank/DDBJ whole genome shotgun (WGS) entry which is preliminary data.</text>
</comment>
<keyword evidence="2" id="KW-0479">Metal-binding</keyword>
<organism evidence="3 4">
    <name type="scientific">Paenibacillus agricola</name>
    <dbReference type="NCBI Taxonomy" id="2716264"/>
    <lineage>
        <taxon>Bacteria</taxon>
        <taxon>Bacillati</taxon>
        <taxon>Bacillota</taxon>
        <taxon>Bacilli</taxon>
        <taxon>Bacillales</taxon>
        <taxon>Paenibacillaceae</taxon>
        <taxon>Paenibacillus</taxon>
    </lineage>
</organism>
<evidence type="ECO:0000313" key="3">
    <source>
        <dbReference type="EMBL" id="NHN34544.1"/>
    </source>
</evidence>
<reference evidence="3" key="1">
    <citation type="submission" date="2020-03" db="EMBL/GenBank/DDBJ databases">
        <title>Draft sequencing of Paenibacilllus sp. S3N08.</title>
        <authorList>
            <person name="Kim D.-U."/>
        </authorList>
    </citation>
    <scope>NUCLEOTIDE SEQUENCE</scope>
    <source>
        <strain evidence="3">S3N08</strain>
    </source>
</reference>
<protein>
    <recommendedName>
        <fullName evidence="5">DinB family protein</fullName>
    </recommendedName>
</protein>
<dbReference type="EMBL" id="JAAOIW010000020">
    <property type="protein sequence ID" value="NHN34544.1"/>
    <property type="molecule type" value="Genomic_DNA"/>
</dbReference>
<proteinExistence type="inferred from homology"/>
<dbReference type="InterPro" id="IPR034660">
    <property type="entry name" value="DinB/YfiT-like"/>
</dbReference>
<dbReference type="PANTHER" id="PTHR37302">
    <property type="entry name" value="SLR1116 PROTEIN"/>
    <property type="match status" value="1"/>
</dbReference>
<evidence type="ECO:0000256" key="1">
    <source>
        <dbReference type="ARBA" id="ARBA00008635"/>
    </source>
</evidence>
<evidence type="ECO:0000256" key="2">
    <source>
        <dbReference type="ARBA" id="ARBA00022723"/>
    </source>
</evidence>
<keyword evidence="4" id="KW-1185">Reference proteome</keyword>
<name>A0ABX0JDN3_9BACL</name>
<evidence type="ECO:0008006" key="5">
    <source>
        <dbReference type="Google" id="ProtNLM"/>
    </source>
</evidence>
<dbReference type="PANTHER" id="PTHR37302:SF3">
    <property type="entry name" value="DAMAGE-INDUCIBLE PROTEIN DINB"/>
    <property type="match status" value="1"/>
</dbReference>
<dbReference type="InterPro" id="IPR007837">
    <property type="entry name" value="DinB"/>
</dbReference>
<sequence>METQLFLQTWTNDFEKELVTVSWTEGRYSKGEILHHVIAHEIHHMGQISVWVREFGIQPVSANVIGRNLNRKEEHS</sequence>
<comment type="similarity">
    <text evidence="1">Belongs to the DinB family.</text>
</comment>
<gene>
    <name evidence="3" type="ORF">G9U52_32675</name>
</gene>
<dbReference type="SUPFAM" id="SSF109854">
    <property type="entry name" value="DinB/YfiT-like putative metalloenzymes"/>
    <property type="match status" value="1"/>
</dbReference>
<dbReference type="Proteomes" id="UP001165962">
    <property type="component" value="Unassembled WGS sequence"/>
</dbReference>